<evidence type="ECO:0000313" key="3">
    <source>
        <dbReference type="EMBL" id="MBO1364413.1"/>
    </source>
</evidence>
<dbReference type="Proteomes" id="UP000664265">
    <property type="component" value="Unassembled WGS sequence"/>
</dbReference>
<feature type="compositionally biased region" description="Basic and acidic residues" evidence="1">
    <location>
        <begin position="1"/>
        <end position="15"/>
    </location>
</feature>
<accession>A0ABS3M8D9</accession>
<dbReference type="CDD" id="cd12190">
    <property type="entry name" value="Bacova_04320_like"/>
    <property type="match status" value="1"/>
</dbReference>
<name>A0ABS3M8D9_9BACT</name>
<comment type="caution">
    <text evidence="3">The sequence shown here is derived from an EMBL/GenBank/DDBJ whole genome shotgun (WGS) entry which is preliminary data.</text>
</comment>
<feature type="domain" description="DUF4468" evidence="2">
    <location>
        <begin position="67"/>
        <end position="158"/>
    </location>
</feature>
<dbReference type="InterPro" id="IPR027823">
    <property type="entry name" value="DUF4468"/>
</dbReference>
<evidence type="ECO:0000259" key="2">
    <source>
        <dbReference type="Pfam" id="PF14730"/>
    </source>
</evidence>
<sequence length="218" mass="24828">MAEAEKSDKSKETLKLDSTATGWTLPPSSKKTHETTKTVLRNDNSIDNDKKYLAGAVPTTPDGKVRFTLKLQIPNRTAKEIYNTVYNQLTVLTEGENQFDESSIALVNPQNHVIAAKFKEWLVFSNNFLSLDRAIFNYTIIAKCEDGNLNVTLERISYEYETDRPSGFKAKAEDIITDKEALNKKGNKLNRLTAKFRRKTIDRKDQIFDTIKVAFKNQ</sequence>
<keyword evidence="4" id="KW-1185">Reference proteome</keyword>
<evidence type="ECO:0000256" key="1">
    <source>
        <dbReference type="SAM" id="MobiDB-lite"/>
    </source>
</evidence>
<reference evidence="3 4" key="1">
    <citation type="submission" date="2021-01" db="EMBL/GenBank/DDBJ databases">
        <title>Prevotella A2931 sp. nov.</title>
        <authorList>
            <person name="Buhl M."/>
            <person name="Oberhettinger P."/>
        </authorList>
    </citation>
    <scope>NUCLEOTIDE SEQUENCE [LARGE SCALE GENOMIC DNA]</scope>
    <source>
        <strain evidence="3 4">A2931</strain>
    </source>
</reference>
<gene>
    <name evidence="3" type="ORF">JHU38_11680</name>
</gene>
<dbReference type="Pfam" id="PF14730">
    <property type="entry name" value="DUF4468"/>
    <property type="match status" value="1"/>
</dbReference>
<evidence type="ECO:0000313" key="4">
    <source>
        <dbReference type="Proteomes" id="UP000664265"/>
    </source>
</evidence>
<proteinExistence type="predicted"/>
<organism evidence="3 4">
    <name type="scientific">Prevotella illustrans</name>
    <dbReference type="NCBI Taxonomy" id="2800387"/>
    <lineage>
        <taxon>Bacteria</taxon>
        <taxon>Pseudomonadati</taxon>
        <taxon>Bacteroidota</taxon>
        <taxon>Bacteroidia</taxon>
        <taxon>Bacteroidales</taxon>
        <taxon>Prevotellaceae</taxon>
        <taxon>Prevotella</taxon>
    </lineage>
</organism>
<feature type="compositionally biased region" description="Polar residues" evidence="1">
    <location>
        <begin position="16"/>
        <end position="29"/>
    </location>
</feature>
<dbReference type="Gene3D" id="3.30.530.80">
    <property type="match status" value="1"/>
</dbReference>
<dbReference type="EMBL" id="JAERMS010000059">
    <property type="protein sequence ID" value="MBO1364413.1"/>
    <property type="molecule type" value="Genomic_DNA"/>
</dbReference>
<protein>
    <submittedName>
        <fullName evidence="3">DUF4468 domain-containing protein</fullName>
    </submittedName>
</protein>
<feature type="region of interest" description="Disordered" evidence="1">
    <location>
        <begin position="1"/>
        <end position="37"/>
    </location>
</feature>